<keyword evidence="1" id="KW-0489">Methyltransferase</keyword>
<dbReference type="InterPro" id="IPR019410">
    <property type="entry name" value="Methyltransf_16"/>
</dbReference>
<dbReference type="Pfam" id="PF10294">
    <property type="entry name" value="Methyltransf_16"/>
    <property type="match status" value="1"/>
</dbReference>
<evidence type="ECO:0000313" key="3">
    <source>
        <dbReference type="Ensembl" id="ENSCSEP00000009571.1"/>
    </source>
</evidence>
<reference evidence="3" key="3">
    <citation type="submission" date="2025-09" db="UniProtKB">
        <authorList>
            <consortium name="Ensembl"/>
        </authorList>
    </citation>
    <scope>IDENTIFICATION</scope>
</reference>
<dbReference type="Ensembl" id="ENSCSET00000009683.1">
    <property type="protein sequence ID" value="ENSCSEP00000009571.1"/>
    <property type="gene ID" value="ENSCSEG00000006133.1"/>
</dbReference>
<dbReference type="GO" id="GO:0032259">
    <property type="term" value="P:methylation"/>
    <property type="evidence" value="ECO:0007669"/>
    <property type="project" value="UniProtKB-KW"/>
</dbReference>
<keyword evidence="4" id="KW-1185">Reference proteome</keyword>
<dbReference type="InterPro" id="IPR029063">
    <property type="entry name" value="SAM-dependent_MTases_sf"/>
</dbReference>
<protein>
    <submittedName>
        <fullName evidence="3">Methyltransferase 21C, AARS1 lysine</fullName>
    </submittedName>
</protein>
<reference evidence="3 4" key="1">
    <citation type="journal article" date="2014" name="Nat. Genet.">
        <title>Whole-genome sequence of a flatfish provides insights into ZW sex chromosome evolution and adaptation to a benthic lifestyle.</title>
        <authorList>
            <person name="Chen S."/>
            <person name="Zhang G."/>
            <person name="Shao C."/>
            <person name="Huang Q."/>
            <person name="Liu G."/>
            <person name="Zhang P."/>
            <person name="Song W."/>
            <person name="An N."/>
            <person name="Chalopin D."/>
            <person name="Volff J.N."/>
            <person name="Hong Y."/>
            <person name="Li Q."/>
            <person name="Sha Z."/>
            <person name="Zhou H."/>
            <person name="Xie M."/>
            <person name="Yu Q."/>
            <person name="Liu Y."/>
            <person name="Xiang H."/>
            <person name="Wang N."/>
            <person name="Wu K."/>
            <person name="Yang C."/>
            <person name="Zhou Q."/>
            <person name="Liao X."/>
            <person name="Yang L."/>
            <person name="Hu Q."/>
            <person name="Zhang J."/>
            <person name="Meng L."/>
            <person name="Jin L."/>
            <person name="Tian Y."/>
            <person name="Lian J."/>
            <person name="Yang J."/>
            <person name="Miao G."/>
            <person name="Liu S."/>
            <person name="Liang Z."/>
            <person name="Yan F."/>
            <person name="Li Y."/>
            <person name="Sun B."/>
            <person name="Zhang H."/>
            <person name="Zhang J."/>
            <person name="Zhu Y."/>
            <person name="Du M."/>
            <person name="Zhao Y."/>
            <person name="Schartl M."/>
            <person name="Tang Q."/>
            <person name="Wang J."/>
        </authorList>
    </citation>
    <scope>NUCLEOTIDE SEQUENCE</scope>
</reference>
<evidence type="ECO:0000313" key="4">
    <source>
        <dbReference type="Proteomes" id="UP000265120"/>
    </source>
</evidence>
<organism evidence="3 4">
    <name type="scientific">Cynoglossus semilaevis</name>
    <name type="common">Tongue sole</name>
    <dbReference type="NCBI Taxonomy" id="244447"/>
    <lineage>
        <taxon>Eukaryota</taxon>
        <taxon>Metazoa</taxon>
        <taxon>Chordata</taxon>
        <taxon>Craniata</taxon>
        <taxon>Vertebrata</taxon>
        <taxon>Euteleostomi</taxon>
        <taxon>Actinopterygii</taxon>
        <taxon>Neopterygii</taxon>
        <taxon>Teleostei</taxon>
        <taxon>Neoteleostei</taxon>
        <taxon>Acanthomorphata</taxon>
        <taxon>Carangaria</taxon>
        <taxon>Pleuronectiformes</taxon>
        <taxon>Pleuronectoidei</taxon>
        <taxon>Cynoglossidae</taxon>
        <taxon>Cynoglossinae</taxon>
        <taxon>Cynoglossus</taxon>
    </lineage>
</organism>
<name>A0A3P8V8L0_CYNSE</name>
<dbReference type="Gene3D" id="3.40.50.150">
    <property type="entry name" value="Vaccinia Virus protein VP39"/>
    <property type="match status" value="1"/>
</dbReference>
<proteinExistence type="predicted"/>
<dbReference type="InParanoid" id="A0A3P8V8L0"/>
<dbReference type="AlphaFoldDB" id="A0A3P8V8L0"/>
<dbReference type="Proteomes" id="UP000265120">
    <property type="component" value="Chromosome 5"/>
</dbReference>
<keyword evidence="2" id="KW-0949">S-adenosyl-L-methionine</keyword>
<dbReference type="PANTHER" id="PTHR14614:SF13">
    <property type="entry name" value="PROTEIN-LYSINE METHYLTRANSFERASE METTL21C"/>
    <property type="match status" value="1"/>
</dbReference>
<accession>A0A3P8V8L0</accession>
<dbReference type="CDD" id="cd02440">
    <property type="entry name" value="AdoMet_MTases"/>
    <property type="match status" value="1"/>
</dbReference>
<dbReference type="GeneTree" id="ENSGT00940000156596"/>
<evidence type="ECO:0000256" key="2">
    <source>
        <dbReference type="ARBA" id="ARBA00022691"/>
    </source>
</evidence>
<dbReference type="PANTHER" id="PTHR14614">
    <property type="entry name" value="HEPATOCELLULAR CARCINOMA-ASSOCIATED ANTIGEN"/>
    <property type="match status" value="1"/>
</dbReference>
<sequence length="279" mass="31398">MELELRCVEDLKKTFHTTLLSDDGSVQIFKATCREDELDEDEEVDRTVLQCEKERHIVNEDNKTGNVTLVQPPLWAPKIIYSLAKEIYHYVGEDIVIYETIDSYGAIMWPAALALCSFLENNREIVNLQGAQVLELGAGTGLVSIVASLLGASVTATDLPVVLSNLRANVLRNTRGRCRELPKVDVLSWSFDLKRSHPTGVHQYDYILAADVVYQHDFLEELLATMKHFCGPGTAVIWANKVRLGSDLTFTENFKKAFHTSLLFEDGDMKIFKGTCRRS</sequence>
<dbReference type="STRING" id="244447.ENSCSEP00000009571"/>
<dbReference type="SUPFAM" id="SSF53335">
    <property type="entry name" value="S-adenosyl-L-methionine-dependent methyltransferases"/>
    <property type="match status" value="1"/>
</dbReference>
<reference evidence="3" key="2">
    <citation type="submission" date="2025-08" db="UniProtKB">
        <authorList>
            <consortium name="Ensembl"/>
        </authorList>
    </citation>
    <scope>IDENTIFICATION</scope>
</reference>
<dbReference type="GO" id="GO:0008168">
    <property type="term" value="F:methyltransferase activity"/>
    <property type="evidence" value="ECO:0007669"/>
    <property type="project" value="UniProtKB-KW"/>
</dbReference>
<keyword evidence="1" id="KW-0808">Transferase</keyword>
<evidence type="ECO:0000256" key="1">
    <source>
        <dbReference type="ARBA" id="ARBA00022603"/>
    </source>
</evidence>